<dbReference type="Pfam" id="PF08522">
    <property type="entry name" value="BT_3987-like_N"/>
    <property type="match status" value="1"/>
</dbReference>
<protein>
    <recommendedName>
        <fullName evidence="4">DUF1735 domain-containing protein</fullName>
    </recommendedName>
</protein>
<accession>A0A644ZXV7</accession>
<sequence length="343" mass="38515">MKKMLIITTLVIGLTACHNQENDFPNFDYTAAYFPYQYPVRTLVLGDYIYDNTNDNNHQFLISAAFGGVYSNDKDRVLDIKVDGDLVKNVLYKNNVTNKSDTLRLMPSNYYTLSSTDKLIIPKGRFNGNIVVQLNDAFFDDSLAIKGNYAIPLRITGATKVDSILHGRPSVSNADCRISSNWTIAPKDFTMFAVKYINPYHGKYLHRGKSIIKDASNTVIEDSIYRNTFIEDNEIWSITTSGKNQVLTQGNIKSLKIKGQFNLILNFDQNGHCSVTGNAGSSKYVVTGTGAFADDADTWGNKKRDAIHLNYQFSDGTNTYYAIDTLVIRDRAVVMETYTPIVF</sequence>
<feature type="domain" description="BT-3987-like N-terminal" evidence="1">
    <location>
        <begin position="30"/>
        <end position="160"/>
    </location>
</feature>
<organism evidence="3">
    <name type="scientific">bioreactor metagenome</name>
    <dbReference type="NCBI Taxonomy" id="1076179"/>
    <lineage>
        <taxon>unclassified sequences</taxon>
        <taxon>metagenomes</taxon>
        <taxon>ecological metagenomes</taxon>
    </lineage>
</organism>
<dbReference type="PROSITE" id="PS51257">
    <property type="entry name" value="PROKAR_LIPOPROTEIN"/>
    <property type="match status" value="1"/>
</dbReference>
<evidence type="ECO:0000259" key="2">
    <source>
        <dbReference type="Pfam" id="PF18620"/>
    </source>
</evidence>
<name>A0A644ZXV7_9ZZZZ</name>
<dbReference type="InterPro" id="IPR013728">
    <property type="entry name" value="BT_3987-like_N"/>
</dbReference>
<feature type="domain" description="DUF5627" evidence="2">
    <location>
        <begin position="199"/>
        <end position="331"/>
    </location>
</feature>
<dbReference type="Gene3D" id="2.40.128.420">
    <property type="match status" value="1"/>
</dbReference>
<reference evidence="3" key="1">
    <citation type="submission" date="2019-08" db="EMBL/GenBank/DDBJ databases">
        <authorList>
            <person name="Kucharzyk K."/>
            <person name="Murdoch R.W."/>
            <person name="Higgins S."/>
            <person name="Loffler F."/>
        </authorList>
    </citation>
    <scope>NUCLEOTIDE SEQUENCE</scope>
</reference>
<dbReference type="AlphaFoldDB" id="A0A644ZXV7"/>
<dbReference type="EMBL" id="VSSQ01009723">
    <property type="protein sequence ID" value="MPM42414.1"/>
    <property type="molecule type" value="Genomic_DNA"/>
</dbReference>
<evidence type="ECO:0008006" key="4">
    <source>
        <dbReference type="Google" id="ProtNLM"/>
    </source>
</evidence>
<dbReference type="Pfam" id="PF18620">
    <property type="entry name" value="DUF5627"/>
    <property type="match status" value="1"/>
</dbReference>
<gene>
    <name evidence="3" type="ORF">SDC9_89079</name>
</gene>
<dbReference type="InterPro" id="IPR040580">
    <property type="entry name" value="DUF5627"/>
</dbReference>
<comment type="caution">
    <text evidence="3">The sequence shown here is derived from an EMBL/GenBank/DDBJ whole genome shotgun (WGS) entry which is preliminary data.</text>
</comment>
<evidence type="ECO:0000313" key="3">
    <source>
        <dbReference type="EMBL" id="MPM42414.1"/>
    </source>
</evidence>
<dbReference type="Gene3D" id="2.60.40.1740">
    <property type="entry name" value="hypothetical protein (bacova_03559)"/>
    <property type="match status" value="1"/>
</dbReference>
<proteinExistence type="predicted"/>
<evidence type="ECO:0000259" key="1">
    <source>
        <dbReference type="Pfam" id="PF08522"/>
    </source>
</evidence>